<feature type="domain" description="RING-type" evidence="14">
    <location>
        <begin position="23"/>
        <end position="64"/>
    </location>
</feature>
<evidence type="ECO:0000256" key="7">
    <source>
        <dbReference type="ARBA" id="ARBA00022771"/>
    </source>
</evidence>
<keyword evidence="16" id="KW-1185">Reference proteome</keyword>
<dbReference type="InterPro" id="IPR045103">
    <property type="entry name" value="RNF5/RNF185-like"/>
</dbReference>
<comment type="pathway">
    <text evidence="3">Protein modification; protein ubiquitination.</text>
</comment>
<keyword evidence="6" id="KW-0479">Metal-binding</keyword>
<evidence type="ECO:0000256" key="1">
    <source>
        <dbReference type="ARBA" id="ARBA00000900"/>
    </source>
</evidence>
<evidence type="ECO:0000256" key="11">
    <source>
        <dbReference type="PROSITE-ProRule" id="PRU00175"/>
    </source>
</evidence>
<dbReference type="PROSITE" id="PS50089">
    <property type="entry name" value="ZF_RING_2"/>
    <property type="match status" value="1"/>
</dbReference>
<dbReference type="EMBL" id="NIVC01002215">
    <property type="protein sequence ID" value="PAA59900.1"/>
    <property type="molecule type" value="Genomic_DNA"/>
</dbReference>
<dbReference type="GO" id="GO:0006511">
    <property type="term" value="P:ubiquitin-dependent protein catabolic process"/>
    <property type="evidence" value="ECO:0007669"/>
    <property type="project" value="InterPro"/>
</dbReference>
<keyword evidence="5" id="KW-0808">Transferase</keyword>
<evidence type="ECO:0000313" key="16">
    <source>
        <dbReference type="Proteomes" id="UP000215902"/>
    </source>
</evidence>
<proteinExistence type="predicted"/>
<evidence type="ECO:0000256" key="12">
    <source>
        <dbReference type="SAM" id="MobiDB-lite"/>
    </source>
</evidence>
<evidence type="ECO:0000256" key="9">
    <source>
        <dbReference type="ARBA" id="ARBA00022833"/>
    </source>
</evidence>
<dbReference type="OrthoDB" id="302966at2759"/>
<dbReference type="PROSITE" id="PS00518">
    <property type="entry name" value="ZF_RING_1"/>
    <property type="match status" value="1"/>
</dbReference>
<evidence type="ECO:0000256" key="2">
    <source>
        <dbReference type="ARBA" id="ARBA00004308"/>
    </source>
</evidence>
<evidence type="ECO:0000313" key="15">
    <source>
        <dbReference type="EMBL" id="PAA59900.1"/>
    </source>
</evidence>
<organism evidence="15 16">
    <name type="scientific">Macrostomum lignano</name>
    <dbReference type="NCBI Taxonomy" id="282301"/>
    <lineage>
        <taxon>Eukaryota</taxon>
        <taxon>Metazoa</taxon>
        <taxon>Spiralia</taxon>
        <taxon>Lophotrochozoa</taxon>
        <taxon>Platyhelminthes</taxon>
        <taxon>Rhabditophora</taxon>
        <taxon>Macrostomorpha</taxon>
        <taxon>Macrostomida</taxon>
        <taxon>Macrostomidae</taxon>
        <taxon>Macrostomum</taxon>
    </lineage>
</organism>
<dbReference type="Proteomes" id="UP000215902">
    <property type="component" value="Unassembled WGS sequence"/>
</dbReference>
<evidence type="ECO:0000256" key="3">
    <source>
        <dbReference type="ARBA" id="ARBA00004906"/>
    </source>
</evidence>
<dbReference type="UniPathway" id="UPA00143"/>
<evidence type="ECO:0000259" key="14">
    <source>
        <dbReference type="PROSITE" id="PS50089"/>
    </source>
</evidence>
<dbReference type="EC" id="2.3.2.27" evidence="4"/>
<evidence type="ECO:0000256" key="8">
    <source>
        <dbReference type="ARBA" id="ARBA00022786"/>
    </source>
</evidence>
<comment type="catalytic activity">
    <reaction evidence="1">
        <text>S-ubiquitinyl-[E2 ubiquitin-conjugating enzyme]-L-cysteine + [acceptor protein]-L-lysine = [E2 ubiquitin-conjugating enzyme]-L-cysteine + N(6)-ubiquitinyl-[acceptor protein]-L-lysine.</text>
        <dbReference type="EC" id="2.3.2.27"/>
    </reaction>
</comment>
<dbReference type="PANTHER" id="PTHR12313">
    <property type="entry name" value="E3 UBIQUITIN-PROTEIN LIGASE RNF5-RELATED"/>
    <property type="match status" value="1"/>
</dbReference>
<evidence type="ECO:0000256" key="10">
    <source>
        <dbReference type="ARBA" id="ARBA00023136"/>
    </source>
</evidence>
<keyword evidence="10 13" id="KW-0472">Membrane</keyword>
<gene>
    <name evidence="15" type="ORF">BOX15_Mlig020872g1</name>
</gene>
<dbReference type="SUPFAM" id="SSF57850">
    <property type="entry name" value="RING/U-box"/>
    <property type="match status" value="1"/>
</dbReference>
<keyword evidence="7 11" id="KW-0863">Zinc-finger</keyword>
<keyword evidence="9" id="KW-0862">Zinc</keyword>
<evidence type="ECO:0000256" key="6">
    <source>
        <dbReference type="ARBA" id="ARBA00022723"/>
    </source>
</evidence>
<keyword evidence="13" id="KW-0812">Transmembrane</keyword>
<evidence type="ECO:0000256" key="5">
    <source>
        <dbReference type="ARBA" id="ARBA00022679"/>
    </source>
</evidence>
<accession>A0A267EEA6</accession>
<dbReference type="Gene3D" id="3.30.40.10">
    <property type="entry name" value="Zinc/RING finger domain, C3HC4 (zinc finger)"/>
    <property type="match status" value="1"/>
</dbReference>
<protein>
    <recommendedName>
        <fullName evidence="4">RING-type E3 ubiquitin transferase</fullName>
        <ecNumber evidence="4">2.3.2.27</ecNumber>
    </recommendedName>
</protein>
<dbReference type="GO" id="GO:0005783">
    <property type="term" value="C:endoplasmic reticulum"/>
    <property type="evidence" value="ECO:0007669"/>
    <property type="project" value="InterPro"/>
</dbReference>
<dbReference type="SMART" id="SM00184">
    <property type="entry name" value="RING"/>
    <property type="match status" value="1"/>
</dbReference>
<dbReference type="GO" id="GO:0008270">
    <property type="term" value="F:zinc ion binding"/>
    <property type="evidence" value="ECO:0007669"/>
    <property type="project" value="UniProtKB-KW"/>
</dbReference>
<dbReference type="GO" id="GO:0061630">
    <property type="term" value="F:ubiquitin protein ligase activity"/>
    <property type="evidence" value="ECO:0007669"/>
    <property type="project" value="UniProtKB-EC"/>
</dbReference>
<dbReference type="Pfam" id="PF13639">
    <property type="entry name" value="zf-RING_2"/>
    <property type="match status" value="1"/>
</dbReference>
<keyword evidence="8" id="KW-0833">Ubl conjugation pathway</keyword>
<comment type="subcellular location">
    <subcellularLocation>
        <location evidence="2">Endomembrane system</location>
    </subcellularLocation>
</comment>
<feature type="transmembrane region" description="Helical" evidence="13">
    <location>
        <begin position="155"/>
        <end position="173"/>
    </location>
</feature>
<dbReference type="AlphaFoldDB" id="A0A267EEA6"/>
<comment type="caution">
    <text evidence="15">The sequence shown here is derived from an EMBL/GenBank/DDBJ whole genome shotgun (WGS) entry which is preliminary data.</text>
</comment>
<dbReference type="InterPro" id="IPR001841">
    <property type="entry name" value="Znf_RING"/>
</dbReference>
<dbReference type="GO" id="GO:0016567">
    <property type="term" value="P:protein ubiquitination"/>
    <property type="evidence" value="ECO:0007669"/>
    <property type="project" value="UniProtKB-UniPathway"/>
</dbReference>
<keyword evidence="13" id="KW-1133">Transmembrane helix</keyword>
<dbReference type="InterPro" id="IPR017907">
    <property type="entry name" value="Znf_RING_CS"/>
</dbReference>
<dbReference type="InterPro" id="IPR013083">
    <property type="entry name" value="Znf_RING/FYVE/PHD"/>
</dbReference>
<evidence type="ECO:0000256" key="4">
    <source>
        <dbReference type="ARBA" id="ARBA00012483"/>
    </source>
</evidence>
<name>A0A267EEA6_9PLAT</name>
<reference evidence="15 16" key="1">
    <citation type="submission" date="2017-06" db="EMBL/GenBank/DDBJ databases">
        <title>A platform for efficient transgenesis in Macrostomum lignano, a flatworm model organism for stem cell research.</title>
        <authorList>
            <person name="Berezikov E."/>
        </authorList>
    </citation>
    <scope>NUCLEOTIDE SEQUENCE [LARGE SCALE GENOMIC DNA]</scope>
    <source>
        <strain evidence="15">DV1</strain>
        <tissue evidence="15">Whole organism</tissue>
    </source>
</reference>
<feature type="non-terminal residue" evidence="15">
    <location>
        <position position="1"/>
    </location>
</feature>
<evidence type="ECO:0000256" key="13">
    <source>
        <dbReference type="SAM" id="Phobius"/>
    </source>
</evidence>
<sequence length="174" mass="18696">LQPPGPGCPRMAKAAHEGHEFECNICLEPVTEPVVSLCGHLFCWPCVHRWLTARPQAPSCPVCKGPISEDALVPVYGRSARSGPELGPPVPPRPSGHRLREQSGQRHLLLGGLRISVGIDTASDNGGLGLSLTDLALELQESLEELEVAHLLGPLASRLFLWIAAVFGLWLLIV</sequence>
<dbReference type="STRING" id="282301.A0A267EEA6"/>
<feature type="region of interest" description="Disordered" evidence="12">
    <location>
        <begin position="80"/>
        <end position="101"/>
    </location>
</feature>